<dbReference type="PROSITE" id="PS50943">
    <property type="entry name" value="HTH_CROC1"/>
    <property type="match status" value="1"/>
</dbReference>
<dbReference type="Gene3D" id="1.10.260.40">
    <property type="entry name" value="lambda repressor-like DNA-binding domains"/>
    <property type="match status" value="1"/>
</dbReference>
<dbReference type="RefSeq" id="WP_074931555.1">
    <property type="nucleotide sequence ID" value="NZ_JBHSIH010000001.1"/>
</dbReference>
<dbReference type="InterPro" id="IPR010982">
    <property type="entry name" value="Lambda_DNA-bd_dom_sf"/>
</dbReference>
<accession>A0ABW5EPH9</accession>
<dbReference type="EMBL" id="JBHUIG010000015">
    <property type="protein sequence ID" value="MFD2319930.1"/>
    <property type="molecule type" value="Genomic_DNA"/>
</dbReference>
<comment type="caution">
    <text evidence="2">The sequence shown here is derived from an EMBL/GenBank/DDBJ whole genome shotgun (WGS) entry which is preliminary data.</text>
</comment>
<sequence length="110" mass="12519">MNSVSLEPSNVVGRRMRAQREALQWSQEKVGVLIGIDESSSRARISRYELGTHEPPVKTARQIAEVLNVPLAYLYCEDDEIAELLLVLFKLSYPLRHQIVASWINQANEI</sequence>
<feature type="domain" description="HTH cro/C1-type" evidence="1">
    <location>
        <begin position="16"/>
        <end position="74"/>
    </location>
</feature>
<organism evidence="2 3">
    <name type="scientific">Delftia deserti</name>
    <dbReference type="NCBI Taxonomy" id="1651218"/>
    <lineage>
        <taxon>Bacteria</taxon>
        <taxon>Pseudomonadati</taxon>
        <taxon>Pseudomonadota</taxon>
        <taxon>Betaproteobacteria</taxon>
        <taxon>Burkholderiales</taxon>
        <taxon>Comamonadaceae</taxon>
        <taxon>Delftia</taxon>
    </lineage>
</organism>
<dbReference type="Pfam" id="PF01381">
    <property type="entry name" value="HTH_3"/>
    <property type="match status" value="1"/>
</dbReference>
<dbReference type="InterPro" id="IPR001387">
    <property type="entry name" value="Cro/C1-type_HTH"/>
</dbReference>
<protein>
    <submittedName>
        <fullName evidence="2">Helix-turn-helix domain-containing protein</fullName>
    </submittedName>
</protein>
<evidence type="ECO:0000313" key="3">
    <source>
        <dbReference type="Proteomes" id="UP001597287"/>
    </source>
</evidence>
<dbReference type="Proteomes" id="UP001597287">
    <property type="component" value="Unassembled WGS sequence"/>
</dbReference>
<reference evidence="3" key="1">
    <citation type="journal article" date="2019" name="Int. J. Syst. Evol. Microbiol.">
        <title>The Global Catalogue of Microorganisms (GCM) 10K type strain sequencing project: providing services to taxonomists for standard genome sequencing and annotation.</title>
        <authorList>
            <consortium name="The Broad Institute Genomics Platform"/>
            <consortium name="The Broad Institute Genome Sequencing Center for Infectious Disease"/>
            <person name="Wu L."/>
            <person name="Ma J."/>
        </authorList>
    </citation>
    <scope>NUCLEOTIDE SEQUENCE [LARGE SCALE GENOMIC DNA]</scope>
    <source>
        <strain evidence="3">CCUG 62793</strain>
    </source>
</reference>
<keyword evidence="3" id="KW-1185">Reference proteome</keyword>
<dbReference type="CDD" id="cd00093">
    <property type="entry name" value="HTH_XRE"/>
    <property type="match status" value="1"/>
</dbReference>
<name>A0ABW5EPH9_9BURK</name>
<evidence type="ECO:0000259" key="1">
    <source>
        <dbReference type="PROSITE" id="PS50943"/>
    </source>
</evidence>
<dbReference type="SUPFAM" id="SSF47413">
    <property type="entry name" value="lambda repressor-like DNA-binding domains"/>
    <property type="match status" value="1"/>
</dbReference>
<evidence type="ECO:0000313" key="2">
    <source>
        <dbReference type="EMBL" id="MFD2319930.1"/>
    </source>
</evidence>
<dbReference type="SMART" id="SM00530">
    <property type="entry name" value="HTH_XRE"/>
    <property type="match status" value="1"/>
</dbReference>
<proteinExistence type="predicted"/>
<gene>
    <name evidence="2" type="ORF">ACFSPV_14570</name>
</gene>